<evidence type="ECO:0000256" key="4">
    <source>
        <dbReference type="ARBA" id="ARBA00022747"/>
    </source>
</evidence>
<dbReference type="PANTHER" id="PTHR10629:SF52">
    <property type="entry name" value="DNA (CYTOSINE-5)-METHYLTRANSFERASE 1"/>
    <property type="match status" value="1"/>
</dbReference>
<dbReference type="GO" id="GO:0032259">
    <property type="term" value="P:methylation"/>
    <property type="evidence" value="ECO:0007669"/>
    <property type="project" value="UniProtKB-KW"/>
</dbReference>
<evidence type="ECO:0000256" key="5">
    <source>
        <dbReference type="ARBA" id="ARBA00047422"/>
    </source>
</evidence>
<dbReference type="SUPFAM" id="SSF53335">
    <property type="entry name" value="S-adenosyl-L-methionine-dependent methyltransferases"/>
    <property type="match status" value="1"/>
</dbReference>
<dbReference type="PRINTS" id="PR00105">
    <property type="entry name" value="C5METTRFRASE"/>
</dbReference>
<evidence type="ECO:0000256" key="7">
    <source>
        <dbReference type="RuleBase" id="RU000416"/>
    </source>
</evidence>
<comment type="similarity">
    <text evidence="6 7">Belongs to the class I-like SAM-binding methyltransferase superfamily. C5-methyltransferase family.</text>
</comment>
<keyword evidence="2 6" id="KW-0808">Transferase</keyword>
<dbReference type="RefSeq" id="WP_015933351.1">
    <property type="nucleotide sequence ID" value="NC_011894.1"/>
</dbReference>
<evidence type="ECO:0000313" key="10">
    <source>
        <dbReference type="Proteomes" id="UP000008207"/>
    </source>
</evidence>
<proteinExistence type="inferred from homology"/>
<dbReference type="GO" id="GO:0009307">
    <property type="term" value="P:DNA restriction-modification system"/>
    <property type="evidence" value="ECO:0007669"/>
    <property type="project" value="UniProtKB-KW"/>
</dbReference>
<dbReference type="AlphaFoldDB" id="B8IIZ3"/>
<reference evidence="9 10" key="1">
    <citation type="submission" date="2009-01" db="EMBL/GenBank/DDBJ databases">
        <title>Complete sequence of chromosome of Methylobacterium nodulans ORS 2060.</title>
        <authorList>
            <consortium name="US DOE Joint Genome Institute"/>
            <person name="Lucas S."/>
            <person name="Copeland A."/>
            <person name="Lapidus A."/>
            <person name="Glavina del Rio T."/>
            <person name="Dalin E."/>
            <person name="Tice H."/>
            <person name="Bruce D."/>
            <person name="Goodwin L."/>
            <person name="Pitluck S."/>
            <person name="Sims D."/>
            <person name="Brettin T."/>
            <person name="Detter J.C."/>
            <person name="Han C."/>
            <person name="Larimer F."/>
            <person name="Land M."/>
            <person name="Hauser L."/>
            <person name="Kyrpides N."/>
            <person name="Ivanova N."/>
            <person name="Marx C.J."/>
            <person name="Richardson P."/>
        </authorList>
    </citation>
    <scope>NUCLEOTIDE SEQUENCE [LARGE SCALE GENOMIC DNA]</scope>
    <source>
        <strain evidence="10">LMG 21967 / CNCM I-2342 / ORS 2060</strain>
    </source>
</reference>
<evidence type="ECO:0000256" key="1">
    <source>
        <dbReference type="ARBA" id="ARBA00022603"/>
    </source>
</evidence>
<dbReference type="eggNOG" id="COG0270">
    <property type="taxonomic scope" value="Bacteria"/>
</dbReference>
<dbReference type="HOGENOM" id="CLU_006958_2_4_5"/>
<dbReference type="PROSITE" id="PS51679">
    <property type="entry name" value="SAM_MT_C5"/>
    <property type="match status" value="1"/>
</dbReference>
<keyword evidence="10" id="KW-1185">Reference proteome</keyword>
<dbReference type="GO" id="GO:0003886">
    <property type="term" value="F:DNA (cytosine-5-)-methyltransferase activity"/>
    <property type="evidence" value="ECO:0007669"/>
    <property type="project" value="UniProtKB-EC"/>
</dbReference>
<evidence type="ECO:0000256" key="3">
    <source>
        <dbReference type="ARBA" id="ARBA00022691"/>
    </source>
</evidence>
<dbReference type="PANTHER" id="PTHR10629">
    <property type="entry name" value="CYTOSINE-SPECIFIC METHYLTRANSFERASE"/>
    <property type="match status" value="1"/>
</dbReference>
<sequence length="358" mass="39319">MLIDLFCGCGGLSLGARSAGLKVTLSVDNDPILTSSYTFNHPQSRLILADVADLSGRYLRRAAGGYIDGIVGGPPCQGFSEIGVASPDDPRRLLLWHFFRLVAEVRPKFFLMENVRGLAFEKNRPELDAALQLVAGRYTILGPLKLDAASFGAATSRPRVFVIGFDRSCVDSFTADDLQEWRRPAATVQEAIADLQGATEEGVDSDGLDWWRYGSDVAPSLYARRLRGTRRLFSGHRRIPHAPAIAARFAAVPQGGRDAVGRHARLDWNKQCPTIRAGTGPDRGSFQAVRPLHPAEPRVITVREAARLQGFPDRFVFHPTAWHSFRMIGNSVSPIIAERIFKAIRSKMFDVPSLAAAE</sequence>
<feature type="active site" evidence="6">
    <location>
        <position position="76"/>
    </location>
</feature>
<keyword evidence="3 6" id="KW-0949">S-adenosyl-L-methionine</keyword>
<protein>
    <recommendedName>
        <fullName evidence="8">Cytosine-specific methyltransferase</fullName>
        <ecNumber evidence="8">2.1.1.37</ecNumber>
    </recommendedName>
</protein>
<dbReference type="Gene3D" id="3.90.120.10">
    <property type="entry name" value="DNA Methylase, subunit A, domain 2"/>
    <property type="match status" value="1"/>
</dbReference>
<dbReference type="REBASE" id="19919">
    <property type="entry name" value="M.MnoORSORF7048P"/>
</dbReference>
<dbReference type="KEGG" id="mno:Mnod_7048"/>
<organism evidence="9 10">
    <name type="scientific">Methylobacterium nodulans (strain LMG 21967 / CNCM I-2342 / ORS 2060)</name>
    <dbReference type="NCBI Taxonomy" id="460265"/>
    <lineage>
        <taxon>Bacteria</taxon>
        <taxon>Pseudomonadati</taxon>
        <taxon>Pseudomonadota</taxon>
        <taxon>Alphaproteobacteria</taxon>
        <taxon>Hyphomicrobiales</taxon>
        <taxon>Methylobacteriaceae</taxon>
        <taxon>Methylobacterium</taxon>
    </lineage>
</organism>
<dbReference type="EMBL" id="CP001349">
    <property type="protein sequence ID" value="ACL61788.1"/>
    <property type="molecule type" value="Genomic_DNA"/>
</dbReference>
<dbReference type="Gene3D" id="3.40.50.150">
    <property type="entry name" value="Vaccinia Virus protein VP39"/>
    <property type="match status" value="1"/>
</dbReference>
<dbReference type="InterPro" id="IPR018117">
    <property type="entry name" value="C5_DNA_meth_AS"/>
</dbReference>
<name>B8IIZ3_METNO</name>
<dbReference type="PROSITE" id="PS00094">
    <property type="entry name" value="C5_MTASE_1"/>
    <property type="match status" value="1"/>
</dbReference>
<keyword evidence="1 6" id="KW-0489">Methyltransferase</keyword>
<evidence type="ECO:0000256" key="8">
    <source>
        <dbReference type="RuleBase" id="RU000417"/>
    </source>
</evidence>
<dbReference type="NCBIfam" id="TIGR00675">
    <property type="entry name" value="dcm"/>
    <property type="match status" value="1"/>
</dbReference>
<dbReference type="InterPro" id="IPR050390">
    <property type="entry name" value="C5-Methyltransferase"/>
</dbReference>
<evidence type="ECO:0000256" key="6">
    <source>
        <dbReference type="PROSITE-ProRule" id="PRU01016"/>
    </source>
</evidence>
<evidence type="ECO:0000313" key="9">
    <source>
        <dbReference type="EMBL" id="ACL61788.1"/>
    </source>
</evidence>
<dbReference type="InterPro" id="IPR001525">
    <property type="entry name" value="C5_MeTfrase"/>
</dbReference>
<comment type="catalytic activity">
    <reaction evidence="5 8">
        <text>a 2'-deoxycytidine in DNA + S-adenosyl-L-methionine = a 5-methyl-2'-deoxycytidine in DNA + S-adenosyl-L-homocysteine + H(+)</text>
        <dbReference type="Rhea" id="RHEA:13681"/>
        <dbReference type="Rhea" id="RHEA-COMP:11369"/>
        <dbReference type="Rhea" id="RHEA-COMP:11370"/>
        <dbReference type="ChEBI" id="CHEBI:15378"/>
        <dbReference type="ChEBI" id="CHEBI:57856"/>
        <dbReference type="ChEBI" id="CHEBI:59789"/>
        <dbReference type="ChEBI" id="CHEBI:85452"/>
        <dbReference type="ChEBI" id="CHEBI:85454"/>
        <dbReference type="EC" id="2.1.1.37"/>
    </reaction>
</comment>
<keyword evidence="4" id="KW-0680">Restriction system</keyword>
<dbReference type="InterPro" id="IPR029063">
    <property type="entry name" value="SAM-dependent_MTases_sf"/>
</dbReference>
<dbReference type="Pfam" id="PF00145">
    <property type="entry name" value="DNA_methylase"/>
    <property type="match status" value="1"/>
</dbReference>
<evidence type="ECO:0000256" key="2">
    <source>
        <dbReference type="ARBA" id="ARBA00022679"/>
    </source>
</evidence>
<accession>B8IIZ3</accession>
<dbReference type="EC" id="2.1.1.37" evidence="8"/>
<gene>
    <name evidence="9" type="ordered locus">Mnod_7048</name>
</gene>
<dbReference type="STRING" id="460265.Mnod_7048"/>
<dbReference type="Proteomes" id="UP000008207">
    <property type="component" value="Chromosome"/>
</dbReference>